<dbReference type="PANTHER" id="PTHR13779:SF7">
    <property type="entry name" value="ATPASE WRNIP1"/>
    <property type="match status" value="1"/>
</dbReference>
<evidence type="ECO:0000256" key="6">
    <source>
        <dbReference type="ARBA" id="ARBA00022840"/>
    </source>
</evidence>
<dbReference type="FunFam" id="3.40.50.300:FF:000137">
    <property type="entry name" value="Replication-associated recombination protein A"/>
    <property type="match status" value="1"/>
</dbReference>
<dbReference type="OrthoDB" id="9778364at2"/>
<dbReference type="SMART" id="SM00382">
    <property type="entry name" value="AAA"/>
    <property type="match status" value="1"/>
</dbReference>
<comment type="caution">
    <text evidence="9">The sequence shown here is derived from an EMBL/GenBank/DDBJ whole genome shotgun (WGS) entry which is preliminary data.</text>
</comment>
<keyword evidence="6" id="KW-0067">ATP-binding</keyword>
<dbReference type="Gene3D" id="1.20.272.10">
    <property type="match status" value="1"/>
</dbReference>
<dbReference type="CDD" id="cd18139">
    <property type="entry name" value="HLD_clamp_RarA"/>
    <property type="match status" value="1"/>
</dbReference>
<comment type="function">
    <text evidence="1">DNA-dependent ATPase that plays important roles in cellular responses to stalled DNA replication processes.</text>
</comment>
<evidence type="ECO:0000256" key="5">
    <source>
        <dbReference type="ARBA" id="ARBA00022741"/>
    </source>
</evidence>
<comment type="similarity">
    <text evidence="2">Belongs to the AAA ATPase family. RarA/MGS1/WRNIP1 subfamily.</text>
</comment>
<evidence type="ECO:0000313" key="9">
    <source>
        <dbReference type="EMBL" id="RFN58680.1"/>
    </source>
</evidence>
<accession>A0A3E1Q978</accession>
<feature type="domain" description="AAA+ ATPase" evidence="8">
    <location>
        <begin position="38"/>
        <end position="156"/>
    </location>
</feature>
<evidence type="ECO:0000256" key="1">
    <source>
        <dbReference type="ARBA" id="ARBA00002393"/>
    </source>
</evidence>
<evidence type="ECO:0000256" key="3">
    <source>
        <dbReference type="ARBA" id="ARBA00020776"/>
    </source>
</evidence>
<evidence type="ECO:0000313" key="10">
    <source>
        <dbReference type="Proteomes" id="UP000261082"/>
    </source>
</evidence>
<dbReference type="EMBL" id="QVID01000001">
    <property type="protein sequence ID" value="RFN58680.1"/>
    <property type="molecule type" value="Genomic_DNA"/>
</dbReference>
<dbReference type="Gene3D" id="3.40.50.300">
    <property type="entry name" value="P-loop containing nucleotide triphosphate hydrolases"/>
    <property type="match status" value="1"/>
</dbReference>
<dbReference type="PANTHER" id="PTHR13779">
    <property type="entry name" value="WERNER HELICASE-INTERACTING PROTEIN 1 FAMILY MEMBER"/>
    <property type="match status" value="1"/>
</dbReference>
<evidence type="ECO:0000256" key="2">
    <source>
        <dbReference type="ARBA" id="ARBA00008959"/>
    </source>
</evidence>
<dbReference type="Pfam" id="PF12002">
    <property type="entry name" value="MgsA_C"/>
    <property type="match status" value="1"/>
</dbReference>
<dbReference type="InterPro" id="IPR051314">
    <property type="entry name" value="AAA_ATPase_RarA/MGS1/WRNIP1"/>
</dbReference>
<dbReference type="GO" id="GO:0000731">
    <property type="term" value="P:DNA synthesis involved in DNA repair"/>
    <property type="evidence" value="ECO:0007669"/>
    <property type="project" value="TreeGrafter"/>
</dbReference>
<keyword evidence="7" id="KW-0175">Coiled coil</keyword>
<dbReference type="GO" id="GO:0005524">
    <property type="term" value="F:ATP binding"/>
    <property type="evidence" value="ECO:0007669"/>
    <property type="project" value="UniProtKB-KW"/>
</dbReference>
<dbReference type="Gene3D" id="1.10.3710.10">
    <property type="entry name" value="DNA polymerase III clamp loader subunits, C-terminal domain"/>
    <property type="match status" value="1"/>
</dbReference>
<gene>
    <name evidence="9" type="ORF">DZ858_00955</name>
</gene>
<dbReference type="InterPro" id="IPR021886">
    <property type="entry name" value="MgsA_C"/>
</dbReference>
<dbReference type="InterPro" id="IPR027417">
    <property type="entry name" value="P-loop_NTPase"/>
</dbReference>
<reference evidence="9 10" key="1">
    <citation type="journal article" date="2007" name="Int. J. Syst. Evol. Microbiol.">
        <title>Marixanthomonas ophiurae gen. nov., sp. nov., a marine bacterium of the family Flavobacteriaceae isolated from a deep-sea brittle star.</title>
        <authorList>
            <person name="Romanenko L.A."/>
            <person name="Uchino M."/>
            <person name="Frolova G.M."/>
            <person name="Mikhailov V.V."/>
        </authorList>
    </citation>
    <scope>NUCLEOTIDE SEQUENCE [LARGE SCALE GENOMIC DNA]</scope>
    <source>
        <strain evidence="9 10">KMM 3046</strain>
    </source>
</reference>
<keyword evidence="10" id="KW-1185">Reference proteome</keyword>
<dbReference type="GO" id="GO:0017116">
    <property type="term" value="F:single-stranded DNA helicase activity"/>
    <property type="evidence" value="ECO:0007669"/>
    <property type="project" value="TreeGrafter"/>
</dbReference>
<dbReference type="FunFam" id="1.20.272.10:FF:000001">
    <property type="entry name" value="Putative AAA family ATPase"/>
    <property type="match status" value="1"/>
</dbReference>
<dbReference type="Pfam" id="PF00004">
    <property type="entry name" value="AAA"/>
    <property type="match status" value="1"/>
</dbReference>
<organism evidence="9 10">
    <name type="scientific">Marixanthomonas ophiurae</name>
    <dbReference type="NCBI Taxonomy" id="387659"/>
    <lineage>
        <taxon>Bacteria</taxon>
        <taxon>Pseudomonadati</taxon>
        <taxon>Bacteroidota</taxon>
        <taxon>Flavobacteriia</taxon>
        <taxon>Flavobacteriales</taxon>
        <taxon>Flavobacteriaceae</taxon>
        <taxon>Marixanthomonas</taxon>
    </lineage>
</organism>
<dbReference type="RefSeq" id="WP_117157704.1">
    <property type="nucleotide sequence ID" value="NZ_QVID01000001.1"/>
</dbReference>
<evidence type="ECO:0000256" key="7">
    <source>
        <dbReference type="SAM" id="Coils"/>
    </source>
</evidence>
<dbReference type="Proteomes" id="UP000261082">
    <property type="component" value="Unassembled WGS sequence"/>
</dbReference>
<dbReference type="GO" id="GO:0016887">
    <property type="term" value="F:ATP hydrolysis activity"/>
    <property type="evidence" value="ECO:0007669"/>
    <property type="project" value="InterPro"/>
</dbReference>
<sequence>MNTPLAERIRPKTLEDYISQQHLVGKNGALTTQLSSGVLSSIILWGPPGIGKTTLASIIANQSNRPFYTLSAVDSGVAAVREVINKAKKSDDLFAAKNPILFIDEIHRFSKSQQDSLLGAVEKGWVTLIGATTENPSFEVIPALLSRCQVYVLKPFSKEDLEALLKRAIEKDELLQQKNIELKETEALLRLSGGDGRKLLNILELVVVSEKSDTIILTNEMVQKKVQKNTVLYDKAGEQHYDIISAFIKSIRGSDPNAAVYWLARMIEGGEDIKFIARRLVILASEDIGLANPTALVMANNTFQAVNTIGYPEARIILSQCTIYLATSAKSNASYEAINKAQQLVKQTGDLSVPLSIRNAPTKLMKELGYGKDYQYAHSYEGNFTPHEFLPEEIKGTTLYKPGNNSKENNLKNYLKSLWKDKYKF</sequence>
<keyword evidence="4" id="KW-0235">DNA replication</keyword>
<feature type="coiled-coil region" evidence="7">
    <location>
        <begin position="158"/>
        <end position="185"/>
    </location>
</feature>
<dbReference type="CDD" id="cd00009">
    <property type="entry name" value="AAA"/>
    <property type="match status" value="1"/>
</dbReference>
<dbReference type="Pfam" id="PF16193">
    <property type="entry name" value="AAA_assoc_2"/>
    <property type="match status" value="1"/>
</dbReference>
<keyword evidence="5" id="KW-0547">Nucleotide-binding</keyword>
<dbReference type="InterPro" id="IPR003959">
    <property type="entry name" value="ATPase_AAA_core"/>
</dbReference>
<dbReference type="FunFam" id="1.10.3710.10:FF:000004">
    <property type="entry name" value="Putative ATPase, AAA family"/>
    <property type="match status" value="1"/>
</dbReference>
<proteinExistence type="inferred from homology"/>
<dbReference type="SUPFAM" id="SSF52540">
    <property type="entry name" value="P-loop containing nucleoside triphosphate hydrolases"/>
    <property type="match status" value="1"/>
</dbReference>
<dbReference type="GO" id="GO:0003677">
    <property type="term" value="F:DNA binding"/>
    <property type="evidence" value="ECO:0007669"/>
    <property type="project" value="InterPro"/>
</dbReference>
<dbReference type="SUPFAM" id="SSF48019">
    <property type="entry name" value="post-AAA+ oligomerization domain-like"/>
    <property type="match status" value="1"/>
</dbReference>
<evidence type="ECO:0000259" key="8">
    <source>
        <dbReference type="SMART" id="SM00382"/>
    </source>
</evidence>
<dbReference type="Gene3D" id="1.10.8.60">
    <property type="match status" value="1"/>
</dbReference>
<dbReference type="GO" id="GO:0006261">
    <property type="term" value="P:DNA-templated DNA replication"/>
    <property type="evidence" value="ECO:0007669"/>
    <property type="project" value="TreeGrafter"/>
</dbReference>
<protein>
    <recommendedName>
        <fullName evidence="3">Replication-associated recombination protein A</fullName>
    </recommendedName>
</protein>
<dbReference type="InterPro" id="IPR032423">
    <property type="entry name" value="AAA_assoc_2"/>
</dbReference>
<dbReference type="GO" id="GO:0008047">
    <property type="term" value="F:enzyme activator activity"/>
    <property type="evidence" value="ECO:0007669"/>
    <property type="project" value="TreeGrafter"/>
</dbReference>
<evidence type="ECO:0000256" key="4">
    <source>
        <dbReference type="ARBA" id="ARBA00022705"/>
    </source>
</evidence>
<name>A0A3E1Q978_9FLAO</name>
<dbReference type="InterPro" id="IPR003593">
    <property type="entry name" value="AAA+_ATPase"/>
</dbReference>
<dbReference type="AlphaFoldDB" id="A0A3E1Q978"/>
<dbReference type="InterPro" id="IPR008921">
    <property type="entry name" value="DNA_pol3_clamp-load_cplx_C"/>
</dbReference>